<sequence>MAASMALGDLAVDSLPRAPLGPPPRPPGCSLELGSSFHADSHSRRGRPAPALLTRQPRRRRRGLVVFELGEQYEEGFDDVRAVKGEVKAFRRPHGGLHHLSSLDARAQAWADEECSLWAISYGQKQLINYFTCKAARTVLRQLHEMNPPSYMWLYEIINRLMVNTFSAYWQRKSKIWQKSDDNTLSSIRQMD</sequence>
<dbReference type="Gene3D" id="1.10.1200.210">
    <property type="entry name" value="Chaperonin-like RbcX"/>
    <property type="match status" value="1"/>
</dbReference>
<keyword evidence="1" id="KW-0602">Photosynthesis</keyword>
<evidence type="ECO:0000256" key="2">
    <source>
        <dbReference type="ARBA" id="ARBA00023186"/>
    </source>
</evidence>
<dbReference type="SUPFAM" id="SSF158615">
    <property type="entry name" value="RbcX-like"/>
    <property type="match status" value="1"/>
</dbReference>
<dbReference type="PANTHER" id="PTHR33791:SF1">
    <property type="entry name" value="RUBISCO CHAPERONE RBCX"/>
    <property type="match status" value="1"/>
</dbReference>
<dbReference type="GO" id="GO:0110102">
    <property type="term" value="P:ribulose bisphosphate carboxylase complex assembly"/>
    <property type="evidence" value="ECO:0007669"/>
    <property type="project" value="InterPro"/>
</dbReference>
<dbReference type="EMBL" id="CP097507">
    <property type="protein sequence ID" value="URE00961.1"/>
    <property type="molecule type" value="Genomic_DNA"/>
</dbReference>
<organism evidence="5 6">
    <name type="scientific">Musa troglodytarum</name>
    <name type="common">fe'i banana</name>
    <dbReference type="NCBI Taxonomy" id="320322"/>
    <lineage>
        <taxon>Eukaryota</taxon>
        <taxon>Viridiplantae</taxon>
        <taxon>Streptophyta</taxon>
        <taxon>Embryophyta</taxon>
        <taxon>Tracheophyta</taxon>
        <taxon>Spermatophyta</taxon>
        <taxon>Magnoliopsida</taxon>
        <taxon>Liliopsida</taxon>
        <taxon>Zingiberales</taxon>
        <taxon>Musaceae</taxon>
        <taxon>Musa</taxon>
    </lineage>
</organism>
<reference evidence="5" key="1">
    <citation type="submission" date="2022-05" db="EMBL/GenBank/DDBJ databases">
        <title>The Musa troglodytarum L. genome provides insights into the mechanism of non-climacteric behaviour and enrichment of carotenoids.</title>
        <authorList>
            <person name="Wang J."/>
        </authorList>
    </citation>
    <scope>NUCLEOTIDE SEQUENCE</scope>
    <source>
        <tissue evidence="5">Leaf</tissue>
    </source>
</reference>
<dbReference type="GO" id="GO:0044183">
    <property type="term" value="F:protein folding chaperone"/>
    <property type="evidence" value="ECO:0007669"/>
    <property type="project" value="InterPro"/>
</dbReference>
<proteinExistence type="predicted"/>
<gene>
    <name evidence="5" type="ORF">MUK42_18768</name>
</gene>
<dbReference type="PANTHER" id="PTHR33791">
    <property type="entry name" value="CHAPERONIN-LIKE RBCX PROTEIN 1, CHLOROPLASTIC"/>
    <property type="match status" value="1"/>
</dbReference>
<accession>A0A9E7FQA8</accession>
<evidence type="ECO:0000256" key="3">
    <source>
        <dbReference type="ARBA" id="ARBA00023300"/>
    </source>
</evidence>
<feature type="region of interest" description="Disordered" evidence="4">
    <location>
        <begin position="16"/>
        <end position="55"/>
    </location>
</feature>
<evidence type="ECO:0000313" key="5">
    <source>
        <dbReference type="EMBL" id="URE00961.1"/>
    </source>
</evidence>
<dbReference type="GO" id="GO:0015979">
    <property type="term" value="P:photosynthesis"/>
    <property type="evidence" value="ECO:0007669"/>
    <property type="project" value="UniProtKB-KW"/>
</dbReference>
<dbReference type="InterPro" id="IPR003435">
    <property type="entry name" value="Chaperonin_RcbX"/>
</dbReference>
<dbReference type="GO" id="GO:0015977">
    <property type="term" value="P:carbon fixation"/>
    <property type="evidence" value="ECO:0007669"/>
    <property type="project" value="UniProtKB-KW"/>
</dbReference>
<dbReference type="Proteomes" id="UP001055439">
    <property type="component" value="Chromosome 5"/>
</dbReference>
<dbReference type="AlphaFoldDB" id="A0A9E7FQA8"/>
<name>A0A9E7FQA8_9LILI</name>
<evidence type="ECO:0000256" key="1">
    <source>
        <dbReference type="ARBA" id="ARBA00022531"/>
    </source>
</evidence>
<keyword evidence="6" id="KW-1185">Reference proteome</keyword>
<protein>
    <submittedName>
        <fullName evidence="5">RbcX protein</fullName>
    </submittedName>
</protein>
<keyword evidence="3" id="KW-0120">Carbon dioxide fixation</keyword>
<keyword evidence="2" id="KW-0143">Chaperone</keyword>
<dbReference type="InterPro" id="IPR038052">
    <property type="entry name" value="Chaperonin_RbcX_sf"/>
</dbReference>
<evidence type="ECO:0000313" key="6">
    <source>
        <dbReference type="Proteomes" id="UP001055439"/>
    </source>
</evidence>
<dbReference type="Pfam" id="PF02341">
    <property type="entry name" value="RbcX"/>
    <property type="match status" value="1"/>
</dbReference>
<evidence type="ECO:0000256" key="4">
    <source>
        <dbReference type="SAM" id="MobiDB-lite"/>
    </source>
</evidence>